<name>A0A6J6X3Q3_9ZZZZ</name>
<dbReference type="EMBL" id="CAFAAK010000005">
    <property type="protein sequence ID" value="CAB4791970.1"/>
    <property type="molecule type" value="Genomic_DNA"/>
</dbReference>
<accession>A0A6J6X3Q3</accession>
<gene>
    <name evidence="1" type="ORF">UFOPK3024_00081</name>
</gene>
<sequence>MNRKDLVLGDLKFTHEQVQDVGLNGVFDFEAHWRAKSAAGELAFESIQQVFSVIFFHFDVFVARHTEGVVLKDVHAGEKVL</sequence>
<protein>
    <submittedName>
        <fullName evidence="1">Unannotated protein</fullName>
    </submittedName>
</protein>
<proteinExistence type="predicted"/>
<evidence type="ECO:0000313" key="1">
    <source>
        <dbReference type="EMBL" id="CAB4791970.1"/>
    </source>
</evidence>
<dbReference type="AntiFam" id="ANF00173">
    <property type="entry name" value="Shadow ORF (opposite ppk)"/>
</dbReference>
<reference evidence="1" key="1">
    <citation type="submission" date="2020-05" db="EMBL/GenBank/DDBJ databases">
        <authorList>
            <person name="Chiriac C."/>
            <person name="Salcher M."/>
            <person name="Ghai R."/>
            <person name="Kavagutti S V."/>
        </authorList>
    </citation>
    <scope>NUCLEOTIDE SEQUENCE</scope>
</reference>
<organism evidence="1">
    <name type="scientific">freshwater metagenome</name>
    <dbReference type="NCBI Taxonomy" id="449393"/>
    <lineage>
        <taxon>unclassified sequences</taxon>
        <taxon>metagenomes</taxon>
        <taxon>ecological metagenomes</taxon>
    </lineage>
</organism>
<dbReference type="AlphaFoldDB" id="A0A6J6X3Q3"/>